<evidence type="ECO:0000313" key="1">
    <source>
        <dbReference type="EMBL" id="CAD8126512.1"/>
    </source>
</evidence>
<dbReference type="Proteomes" id="UP000692954">
    <property type="component" value="Unassembled WGS sequence"/>
</dbReference>
<keyword evidence="2" id="KW-1185">Reference proteome</keyword>
<dbReference type="AlphaFoldDB" id="A0A8S1RGU7"/>
<proteinExistence type="predicted"/>
<dbReference type="OrthoDB" id="305070at2759"/>
<name>A0A8S1RGU7_9CILI</name>
<comment type="caution">
    <text evidence="1">The sequence shown here is derived from an EMBL/GenBank/DDBJ whole genome shotgun (WGS) entry which is preliminary data.</text>
</comment>
<accession>A0A8S1RGU7</accession>
<evidence type="ECO:0000313" key="2">
    <source>
        <dbReference type="Proteomes" id="UP000692954"/>
    </source>
</evidence>
<reference evidence="1" key="1">
    <citation type="submission" date="2021-01" db="EMBL/GenBank/DDBJ databases">
        <authorList>
            <consortium name="Genoscope - CEA"/>
            <person name="William W."/>
        </authorList>
    </citation>
    <scope>NUCLEOTIDE SEQUENCE</scope>
</reference>
<organism evidence="1 2">
    <name type="scientific">Paramecium sonneborni</name>
    <dbReference type="NCBI Taxonomy" id="65129"/>
    <lineage>
        <taxon>Eukaryota</taxon>
        <taxon>Sar</taxon>
        <taxon>Alveolata</taxon>
        <taxon>Ciliophora</taxon>
        <taxon>Intramacronucleata</taxon>
        <taxon>Oligohymenophorea</taxon>
        <taxon>Peniculida</taxon>
        <taxon>Parameciidae</taxon>
        <taxon>Paramecium</taxon>
    </lineage>
</organism>
<sequence>MGICPSRKPELDLIGFLCQYQDEGQNKNIKQFMVITQNPQQLRQQYTINKNYLIKRGILSIDQLANNLNAQRQIMSEVEAEQFQLVYNYRQKQSKQSFSELPYGDNGYTFRFEYQNRLQQGKNVLVIGEQRSGKSTFINAIGNSLLIDYPDKYRYHISEYDFNGNIQECDLDYQNIQFKFLEVQGYGQNEQENYKILLQTYEHLKNNNIQIHCIFICRRFRNQDLNNQEKQIIFHLAELFGRQYIRKCFLVNTSYDLGNQIQDQLQKGLNKINNIYDQMPNPKILFINSITTPFEGNVGNHRFETVKNVRDSMNQLINNDNQTIQIISQDAFDQRRQIERTQNQIKNQIQIRLMELLPCLENYFQIEEVDENDQLLYANTVFWSILENGQRIKENKELKFILDEIILSENKISQIQPDVRQQSTQQLINSQTIDFDRQSRRLQENIYQEKYKQLRNNLRQEKTNRIQNIITLAEDYIATQNHYLEETYCLQQETIQLLIARYIKQNDQLRLFLQQDQLFEQEHLRTEFEQIRERLFLPNTNLLATEILGI</sequence>
<gene>
    <name evidence="1" type="ORF">PSON_ATCC_30995.1.T1680013</name>
</gene>
<dbReference type="EMBL" id="CAJJDN010000168">
    <property type="protein sequence ID" value="CAD8126512.1"/>
    <property type="molecule type" value="Genomic_DNA"/>
</dbReference>
<protein>
    <submittedName>
        <fullName evidence="1">Uncharacterized protein</fullName>
    </submittedName>
</protein>